<accession>A0A7M1S0Z0</accession>
<evidence type="ECO:0000313" key="2">
    <source>
        <dbReference type="Proteomes" id="UP000593898"/>
    </source>
</evidence>
<evidence type="ECO:0008006" key="3">
    <source>
        <dbReference type="Google" id="ProtNLM"/>
    </source>
</evidence>
<name>A0A7M1S0Z0_9CAUD</name>
<keyword evidence="2" id="KW-1185">Reference proteome</keyword>
<dbReference type="EMBL" id="MT774394">
    <property type="protein sequence ID" value="QOR59862.1"/>
    <property type="molecule type" value="Genomic_DNA"/>
</dbReference>
<organism evidence="1 2">
    <name type="scientific">uncultured phage cr271_1</name>
    <dbReference type="NCBI Taxonomy" id="2772078"/>
    <lineage>
        <taxon>Viruses</taxon>
        <taxon>Duplodnaviria</taxon>
        <taxon>Heunggongvirae</taxon>
        <taxon>Uroviricota</taxon>
        <taxon>Caudoviricetes</taxon>
        <taxon>Crassvirales</taxon>
        <taxon>Intestiviridae</taxon>
        <taxon>Obtuvirinae</taxon>
        <taxon>Hacihdavirus</taxon>
        <taxon>Hacihdavirus animalis</taxon>
    </lineage>
</organism>
<sequence length="248" mass="28410">MKLNNQVPLQRLVGKIDNDFNISESDWIPRVAAWTIDALSQMKVLPMERKRRRLEVSGRIATFPCELNASEIKVFDKNGCEIEHLDKSKSSCNCSASRAQQVQEIAVFDSSNKTGVNFMEVAKVNNSAGKNFVLECNNIELNFDTDYIEVETFEVATYYDEYYDCDVPYIYEDGLLLEALAWYCLFKYLSRGSKHPVYDLKSNSLVTNPWLQWNTLRPKAANSVKKAISADLSGWNNFFYNSTFNPRG</sequence>
<protein>
    <recommendedName>
        <fullName evidence="3">Tail tubular protein</fullName>
    </recommendedName>
</protein>
<dbReference type="GeneID" id="65130478"/>
<dbReference type="RefSeq" id="YP_010112020.1">
    <property type="nucleotide sequence ID" value="NC_055887.1"/>
</dbReference>
<reference evidence="1 2" key="1">
    <citation type="submission" date="2020-07" db="EMBL/GenBank/DDBJ databases">
        <title>Taxonomic proposal: Crassvirales, a new order of highly abundant and diverse bacterial viruses.</title>
        <authorList>
            <person name="Shkoporov A.N."/>
            <person name="Stockdale S.R."/>
            <person name="Guerin E."/>
            <person name="Ross R.P."/>
            <person name="Hill C."/>
        </authorList>
    </citation>
    <scope>NUCLEOTIDE SEQUENCE [LARGE SCALE GENOMIC DNA]</scope>
</reference>
<dbReference type="Proteomes" id="UP000593898">
    <property type="component" value="Segment"/>
</dbReference>
<evidence type="ECO:0000313" key="1">
    <source>
        <dbReference type="EMBL" id="QOR59862.1"/>
    </source>
</evidence>
<dbReference type="KEGG" id="vg:65130478"/>
<proteinExistence type="predicted"/>